<gene>
    <name evidence="2" type="ORF">GA0074704_0820</name>
</gene>
<dbReference type="Proteomes" id="UP000198210">
    <property type="component" value="Chromosome I"/>
</dbReference>
<name>A0A1C5H0A1_9ACTN</name>
<protein>
    <submittedName>
        <fullName evidence="2">Uncharacterized protein</fullName>
    </submittedName>
</protein>
<keyword evidence="3" id="KW-1185">Reference proteome</keyword>
<feature type="region of interest" description="Disordered" evidence="1">
    <location>
        <begin position="23"/>
        <end position="43"/>
    </location>
</feature>
<evidence type="ECO:0000313" key="3">
    <source>
        <dbReference type="Proteomes" id="UP000198210"/>
    </source>
</evidence>
<accession>A0A1C5H0A1</accession>
<evidence type="ECO:0000313" key="2">
    <source>
        <dbReference type="EMBL" id="SCG39418.1"/>
    </source>
</evidence>
<dbReference type="EMBL" id="LT607751">
    <property type="protein sequence ID" value="SCG39418.1"/>
    <property type="molecule type" value="Genomic_DNA"/>
</dbReference>
<sequence>MGGDAPGRGGKLGDRAAVLDGLVAGDGGATAGPTAGATGNPLG</sequence>
<reference evidence="2 3" key="1">
    <citation type="submission" date="2016-06" db="EMBL/GenBank/DDBJ databases">
        <authorList>
            <person name="Kjaerup R.B."/>
            <person name="Dalgaard T.S."/>
            <person name="Juul-Madsen H.R."/>
        </authorList>
    </citation>
    <scope>NUCLEOTIDE SEQUENCE [LARGE SCALE GENOMIC DNA]</scope>
    <source>
        <strain evidence="2 3">DSM 45097</strain>
    </source>
</reference>
<evidence type="ECO:0000256" key="1">
    <source>
        <dbReference type="SAM" id="MobiDB-lite"/>
    </source>
</evidence>
<proteinExistence type="predicted"/>
<dbReference type="AlphaFoldDB" id="A0A1C5H0A1"/>
<feature type="compositionally biased region" description="Low complexity" evidence="1">
    <location>
        <begin position="31"/>
        <end position="43"/>
    </location>
</feature>
<dbReference type="RefSeq" id="WP_269458913.1">
    <property type="nucleotide sequence ID" value="NZ_LT607751.1"/>
</dbReference>
<organism evidence="2 3">
    <name type="scientific">Micromonospora siamensis</name>
    <dbReference type="NCBI Taxonomy" id="299152"/>
    <lineage>
        <taxon>Bacteria</taxon>
        <taxon>Bacillati</taxon>
        <taxon>Actinomycetota</taxon>
        <taxon>Actinomycetes</taxon>
        <taxon>Micromonosporales</taxon>
        <taxon>Micromonosporaceae</taxon>
        <taxon>Micromonospora</taxon>
    </lineage>
</organism>